<evidence type="ECO:0000313" key="4">
    <source>
        <dbReference type="Proteomes" id="UP000184031"/>
    </source>
</evidence>
<dbReference type="Proteomes" id="UP000184031">
    <property type="component" value="Unassembled WGS sequence"/>
</dbReference>
<gene>
    <name evidence="2" type="ORF">SAMN04487891_1023</name>
    <name evidence="3" type="ORF">SAMN05216293_0678</name>
</gene>
<dbReference type="EMBL" id="FRAT01000002">
    <property type="protein sequence ID" value="SHK29148.1"/>
    <property type="molecule type" value="Genomic_DNA"/>
</dbReference>
<reference evidence="3 4" key="1">
    <citation type="submission" date="2016-11" db="EMBL/GenBank/DDBJ databases">
        <authorList>
            <person name="Varghese N."/>
            <person name="Submissions S."/>
        </authorList>
    </citation>
    <scope>NUCLEOTIDE SEQUENCE [LARGE SCALE GENOMIC DNA]</scope>
    <source>
        <strain evidence="3 4">CGMCC 1.12174</strain>
        <strain evidence="2 5">DSM 26351</strain>
    </source>
</reference>
<organism evidence="3 4">
    <name type="scientific">Flagellimonas taeanensis</name>
    <dbReference type="NCBI Taxonomy" id="1005926"/>
    <lineage>
        <taxon>Bacteria</taxon>
        <taxon>Pseudomonadati</taxon>
        <taxon>Bacteroidota</taxon>
        <taxon>Flavobacteriia</taxon>
        <taxon>Flavobacteriales</taxon>
        <taxon>Flavobacteriaceae</taxon>
        <taxon>Flagellimonas</taxon>
    </lineage>
</organism>
<evidence type="ECO:0000313" key="3">
    <source>
        <dbReference type="EMBL" id="SHK29148.1"/>
    </source>
</evidence>
<name>A0A1M6R9Z0_9FLAO</name>
<accession>A0A1M6R9Z0</accession>
<feature type="transmembrane region" description="Helical" evidence="1">
    <location>
        <begin position="105"/>
        <end position="128"/>
    </location>
</feature>
<dbReference type="EMBL" id="FOKU01000002">
    <property type="protein sequence ID" value="SFB74510.1"/>
    <property type="molecule type" value="Genomic_DNA"/>
</dbReference>
<dbReference type="Proteomes" id="UP000198940">
    <property type="component" value="Unassembled WGS sequence"/>
</dbReference>
<sequence>MFGLRCIVFTSISNILKNVIKLFFGFLIFVDLLCGDSKFLTPSAHSALFYPICLITNEEPQCYLKNCLLHLQYSALDTKRSLVPRELMSIRSLYRRHIKFSKPSYSWTKIATISLFGLCFGPFIPHFFDMMSDLDLEYFLYQFKNKNEFRL</sequence>
<keyword evidence="5" id="KW-1185">Reference proteome</keyword>
<keyword evidence="1" id="KW-0472">Membrane</keyword>
<keyword evidence="1" id="KW-0812">Transmembrane</keyword>
<evidence type="ECO:0000256" key="1">
    <source>
        <dbReference type="SAM" id="Phobius"/>
    </source>
</evidence>
<dbReference type="AlphaFoldDB" id="A0A1M6R9Z0"/>
<comment type="caution">
    <text evidence="3">The sequence shown here is derived from an EMBL/GenBank/DDBJ whole genome shotgun (WGS) entry which is preliminary data.</text>
</comment>
<evidence type="ECO:0000313" key="2">
    <source>
        <dbReference type="EMBL" id="SFB74510.1"/>
    </source>
</evidence>
<keyword evidence="1" id="KW-1133">Transmembrane helix</keyword>
<protein>
    <submittedName>
        <fullName evidence="3">Uncharacterized protein</fullName>
    </submittedName>
</protein>
<proteinExistence type="predicted"/>
<dbReference type="STRING" id="1055723.SAMN05216293_0678"/>
<evidence type="ECO:0000313" key="5">
    <source>
        <dbReference type="Proteomes" id="UP000198940"/>
    </source>
</evidence>